<protein>
    <submittedName>
        <fullName evidence="2">Uncharacterized protein</fullName>
    </submittedName>
</protein>
<feature type="non-terminal residue" evidence="2">
    <location>
        <position position="320"/>
    </location>
</feature>
<feature type="compositionally biased region" description="Basic and acidic residues" evidence="1">
    <location>
        <begin position="76"/>
        <end position="88"/>
    </location>
</feature>
<organism evidence="2 3">
    <name type="scientific">Enterococcus mundtii</name>
    <dbReference type="NCBI Taxonomy" id="53346"/>
    <lineage>
        <taxon>Bacteria</taxon>
        <taxon>Bacillati</taxon>
        <taxon>Bacillota</taxon>
        <taxon>Bacilli</taxon>
        <taxon>Lactobacillales</taxon>
        <taxon>Enterococcaceae</taxon>
        <taxon>Enterococcus</taxon>
    </lineage>
</organism>
<dbReference type="Proteomes" id="UP000557857">
    <property type="component" value="Unassembled WGS sequence"/>
</dbReference>
<evidence type="ECO:0000313" key="2">
    <source>
        <dbReference type="EMBL" id="NMP59946.1"/>
    </source>
</evidence>
<accession>A0A848MWI6</accession>
<dbReference type="AlphaFoldDB" id="A0A848MWI6"/>
<name>A0A848MWI6_ENTMU</name>
<evidence type="ECO:0000256" key="1">
    <source>
        <dbReference type="SAM" id="MobiDB-lite"/>
    </source>
</evidence>
<evidence type="ECO:0000313" key="3">
    <source>
        <dbReference type="Proteomes" id="UP000557857"/>
    </source>
</evidence>
<dbReference type="Gene3D" id="1.20.1270.90">
    <property type="entry name" value="AF1782-like"/>
    <property type="match status" value="1"/>
</dbReference>
<dbReference type="EMBL" id="JABCAG010000156">
    <property type="protein sequence ID" value="NMP59946.1"/>
    <property type="molecule type" value="Genomic_DNA"/>
</dbReference>
<comment type="caution">
    <text evidence="2">The sequence shown here is derived from an EMBL/GenBank/DDBJ whole genome shotgun (WGS) entry which is preliminary data.</text>
</comment>
<proteinExistence type="predicted"/>
<sequence length="320" mass="35991">DQEPSVFDRVFGENQANSTFQQVFGRGEQEPIDRSMIQQVLAQVNERENAQNLVHQTEDQEPSLVSVNRPVVPSLPEEKPIILDPKEPENEDTEELPSLPTPPTPPLVPEEPVLPLPPIIGPEEPINPPIVPPIIPPVVETNYSVLEDLFVQAQAIDVSNYLSSSVSTFVYERRVSERMFADQNSTQVQVDTQVSRLRQAMDQLVRKGDSSALKETIKQAEAIDQERYTEATVATLDTVLEEAKQVVSTDEHTQETVDRMNRRLNRALNQLEEKPSLDLALLELERLITHAGTLNREDYTSASYDQFNHVLTDVKALIGE</sequence>
<feature type="non-terminal residue" evidence="2">
    <location>
        <position position="1"/>
    </location>
</feature>
<dbReference type="Pfam" id="PF07554">
    <property type="entry name" value="FIVAR"/>
    <property type="match status" value="1"/>
</dbReference>
<gene>
    <name evidence="2" type="ORF">HI921_16115</name>
</gene>
<feature type="region of interest" description="Disordered" evidence="1">
    <location>
        <begin position="76"/>
        <end position="107"/>
    </location>
</feature>
<reference evidence="2 3" key="1">
    <citation type="submission" date="2020-04" db="EMBL/GenBank/DDBJ databases">
        <authorList>
            <person name="Abaymova A."/>
            <person name="Teymurazov M."/>
            <person name="Tazyna O."/>
            <person name="Chatushin Y."/>
            <person name="Svetoch E."/>
            <person name="Pereligyn V."/>
            <person name="Pohylenko V."/>
            <person name="Platonov M."/>
            <person name="Kartsev N."/>
            <person name="Skryabin Y."/>
            <person name="Sizova A."/>
            <person name="Solomentsev V."/>
            <person name="Kislichkina A."/>
            <person name="Bogun A."/>
        </authorList>
    </citation>
    <scope>NUCLEOTIDE SEQUENCE [LARGE SCALE GENOMIC DNA]</scope>
    <source>
        <strain evidence="3">SCPM-O-B-8398 (E28)</strain>
    </source>
</reference>